<dbReference type="Pfam" id="PF14269">
    <property type="entry name" value="Arylsulfotran_2"/>
    <property type="match status" value="1"/>
</dbReference>
<gene>
    <name evidence="2" type="ORF">OHC33_001738</name>
</gene>
<organism evidence="2 3">
    <name type="scientific">Knufia fluminis</name>
    <dbReference type="NCBI Taxonomy" id="191047"/>
    <lineage>
        <taxon>Eukaryota</taxon>
        <taxon>Fungi</taxon>
        <taxon>Dikarya</taxon>
        <taxon>Ascomycota</taxon>
        <taxon>Pezizomycotina</taxon>
        <taxon>Eurotiomycetes</taxon>
        <taxon>Chaetothyriomycetidae</taxon>
        <taxon>Chaetothyriales</taxon>
        <taxon>Trichomeriaceae</taxon>
        <taxon>Knufia</taxon>
    </lineage>
</organism>
<name>A0AAN8IBN0_9EURO</name>
<protein>
    <recommendedName>
        <fullName evidence="4">ASST-domain-containing protein</fullName>
    </recommendedName>
</protein>
<keyword evidence="1" id="KW-0812">Transmembrane</keyword>
<proteinExistence type="predicted"/>
<dbReference type="InterPro" id="IPR011047">
    <property type="entry name" value="Quinoprotein_ADH-like_sf"/>
</dbReference>
<keyword evidence="1" id="KW-0472">Membrane</keyword>
<feature type="transmembrane region" description="Helical" evidence="1">
    <location>
        <begin position="574"/>
        <end position="596"/>
    </location>
</feature>
<keyword evidence="3" id="KW-1185">Reference proteome</keyword>
<dbReference type="SUPFAM" id="SSF50998">
    <property type="entry name" value="Quinoprotein alcohol dehydrogenase-like"/>
    <property type="match status" value="1"/>
</dbReference>
<dbReference type="InterPro" id="IPR053143">
    <property type="entry name" value="Arylsulfate_ST"/>
</dbReference>
<dbReference type="EMBL" id="JAKLMC020000003">
    <property type="protein sequence ID" value="KAK5957365.1"/>
    <property type="molecule type" value="Genomic_DNA"/>
</dbReference>
<dbReference type="AlphaFoldDB" id="A0AAN8IBN0"/>
<dbReference type="PANTHER" id="PTHR35340">
    <property type="entry name" value="PQQ ENZYME REPEAT PROTEIN-RELATED"/>
    <property type="match status" value="1"/>
</dbReference>
<sequence>MAPGYFFVAPYTNMQEGIYIYDNNADLIYTSFGSYGPGPSHAPRVCTYHGHPHLCFYQGVQHLGWGHGHGVIMDTNYRVVRSIEPSCTYQASSDMHEFYLIEDGRRALMTQYIRSVYDLCPWGLCDGLGYLQAGLFQEIDVESGDCVFMWSSIEHVGPEESYVLPFSTEISGTGESPELPWDYFHINSVDKSSYDGGYLVSARHVCAIYKVDGTTGEILWRFGGKKNEYAYDNELGDISFGFQHDARWISDGEDESVISFFDNASNGFTETAGHSMGKIVRLDHKAKVARLVERPLDPPFVNGHAHLARSQGNFQLNLPGFKDADVGGQQIGRELGNRIMSFGNDPFFSEYRWNVVRGQATGIELGVWEKVFYGAFAYGYMMNYRVLKFDGWDGVPLTKPALWSFSQHGMNHTADNGNAMTLYVSWNGHTKIDTWTFYGANTEGAKQDLNSYDWLPLVDGFKKRGFETIYRHDQTFVYTYAEAFDEKGRSLGKSLVQDTFTPNKLMAEHYCDELACQFMDTNNPDRQKMREEMQKVYEDWVKAKENNTEDDIEDIYESVYSHIGDGSKGKVGKIIGFVISFFSLGILLGAIIALAMRRFTTVQTSMDKIIAILGIKPRRWEESRKGKYFGIDSDETLADADDDDAEMQRVVSRSSDIDIRGQALKESGLEAERQTFWRPLSP</sequence>
<evidence type="ECO:0008006" key="4">
    <source>
        <dbReference type="Google" id="ProtNLM"/>
    </source>
</evidence>
<reference evidence="2 3" key="1">
    <citation type="submission" date="2022-12" db="EMBL/GenBank/DDBJ databases">
        <title>Genomic features and morphological characterization of a novel Knufia sp. strain isolated from spacecraft assembly facility.</title>
        <authorList>
            <person name="Teixeira M."/>
            <person name="Chander A.M."/>
            <person name="Stajich J.E."/>
            <person name="Venkateswaran K."/>
        </authorList>
    </citation>
    <scope>NUCLEOTIDE SEQUENCE [LARGE SCALE GENOMIC DNA]</scope>
    <source>
        <strain evidence="2 3">FJI-L2-BK-P2</strain>
    </source>
</reference>
<keyword evidence="1" id="KW-1133">Transmembrane helix</keyword>
<comment type="caution">
    <text evidence="2">The sequence shown here is derived from an EMBL/GenBank/DDBJ whole genome shotgun (WGS) entry which is preliminary data.</text>
</comment>
<dbReference type="InterPro" id="IPR039535">
    <property type="entry name" value="ASST-like"/>
</dbReference>
<evidence type="ECO:0000256" key="1">
    <source>
        <dbReference type="SAM" id="Phobius"/>
    </source>
</evidence>
<evidence type="ECO:0000313" key="2">
    <source>
        <dbReference type="EMBL" id="KAK5957365.1"/>
    </source>
</evidence>
<evidence type="ECO:0000313" key="3">
    <source>
        <dbReference type="Proteomes" id="UP001316803"/>
    </source>
</evidence>
<accession>A0AAN8IBN0</accession>
<dbReference type="Proteomes" id="UP001316803">
    <property type="component" value="Unassembled WGS sequence"/>
</dbReference>
<dbReference type="PANTHER" id="PTHR35340:SF9">
    <property type="entry name" value="ASST-DOMAIN-CONTAINING PROTEIN"/>
    <property type="match status" value="1"/>
</dbReference>